<dbReference type="Pfam" id="PF08534">
    <property type="entry name" value="Redoxin"/>
    <property type="match status" value="1"/>
</dbReference>
<evidence type="ECO:0000256" key="3">
    <source>
        <dbReference type="ARBA" id="ARBA00023284"/>
    </source>
</evidence>
<dbReference type="SUPFAM" id="SSF52833">
    <property type="entry name" value="Thioredoxin-like"/>
    <property type="match status" value="1"/>
</dbReference>
<dbReference type="EMBL" id="CP110257">
    <property type="protein sequence ID" value="UZD54632.1"/>
    <property type="molecule type" value="Genomic_DNA"/>
</dbReference>
<dbReference type="PANTHER" id="PTHR42852:SF18">
    <property type="entry name" value="CHROMOSOME UNDETERMINED SCAFFOLD_47, WHOLE GENOME SHOTGUN SEQUENCE"/>
    <property type="match status" value="1"/>
</dbReference>
<dbReference type="InterPro" id="IPR013740">
    <property type="entry name" value="Redoxin"/>
</dbReference>
<evidence type="ECO:0000313" key="7">
    <source>
        <dbReference type="Proteomes" id="UP001163266"/>
    </source>
</evidence>
<accession>A0ABY6MRJ9</accession>
<organism evidence="6 7">
    <name type="scientific">Caldimonas aquatica</name>
    <dbReference type="NCBI Taxonomy" id="376175"/>
    <lineage>
        <taxon>Bacteria</taxon>
        <taxon>Pseudomonadati</taxon>
        <taxon>Pseudomonadota</taxon>
        <taxon>Betaproteobacteria</taxon>
        <taxon>Burkholderiales</taxon>
        <taxon>Sphaerotilaceae</taxon>
        <taxon>Caldimonas</taxon>
    </lineage>
</organism>
<dbReference type="RefSeq" id="WP_264892230.1">
    <property type="nucleotide sequence ID" value="NZ_CP110257.1"/>
</dbReference>
<keyword evidence="4" id="KW-1133">Transmembrane helix</keyword>
<dbReference type="Proteomes" id="UP001163266">
    <property type="component" value="Chromosome"/>
</dbReference>
<dbReference type="PANTHER" id="PTHR42852">
    <property type="entry name" value="THIOL:DISULFIDE INTERCHANGE PROTEIN DSBE"/>
    <property type="match status" value="1"/>
</dbReference>
<dbReference type="InterPro" id="IPR050553">
    <property type="entry name" value="Thioredoxin_ResA/DsbE_sf"/>
</dbReference>
<feature type="transmembrane region" description="Helical" evidence="4">
    <location>
        <begin position="110"/>
        <end position="130"/>
    </location>
</feature>
<dbReference type="InterPro" id="IPR017937">
    <property type="entry name" value="Thioredoxin_CS"/>
</dbReference>
<evidence type="ECO:0000259" key="5">
    <source>
        <dbReference type="PROSITE" id="PS51352"/>
    </source>
</evidence>
<keyword evidence="3" id="KW-0676">Redox-active center</keyword>
<evidence type="ECO:0000256" key="4">
    <source>
        <dbReference type="SAM" id="Phobius"/>
    </source>
</evidence>
<dbReference type="Gene3D" id="3.40.30.10">
    <property type="entry name" value="Glutaredoxin"/>
    <property type="match status" value="1"/>
</dbReference>
<keyword evidence="7" id="KW-1185">Reference proteome</keyword>
<evidence type="ECO:0000256" key="1">
    <source>
        <dbReference type="ARBA" id="ARBA00004196"/>
    </source>
</evidence>
<dbReference type="InterPro" id="IPR036249">
    <property type="entry name" value="Thioredoxin-like_sf"/>
</dbReference>
<dbReference type="PROSITE" id="PS51352">
    <property type="entry name" value="THIOREDOXIN_2"/>
    <property type="match status" value="1"/>
</dbReference>
<gene>
    <name evidence="6" type="ORF">OMP39_13360</name>
</gene>
<feature type="domain" description="Thioredoxin" evidence="5">
    <location>
        <begin position="132"/>
        <end position="269"/>
    </location>
</feature>
<dbReference type="InterPro" id="IPR013766">
    <property type="entry name" value="Thioredoxin_domain"/>
</dbReference>
<evidence type="ECO:0000256" key="2">
    <source>
        <dbReference type="ARBA" id="ARBA00022748"/>
    </source>
</evidence>
<evidence type="ECO:0000313" key="6">
    <source>
        <dbReference type="EMBL" id="UZD54632.1"/>
    </source>
</evidence>
<sequence length="269" mass="29281">MSGALQLGPLLLPFPLLLVVASALIALALGRWLGREAAADAERAVWRALMVGLVLSRLGFVYEYRSLYLGAPLSIIDIRDGGWNLPVGLAGAWLYALHAARRSPSLRRPLYGALAAGTALLVGGTSLLALRGPQGPALPDLTFASLEGERVRLRDFEGRPTVVNLWATWCPPCRREMPVLQQAQAERPEVNFVFLNQGEAAAHVRGWLQSEGLTLKNVLLDPPRQASAYFRQQGYPTTLFFDRQGRLVAVRVGELSAATLAQRLGRLSP</sequence>
<dbReference type="CDD" id="cd02966">
    <property type="entry name" value="TlpA_like_family"/>
    <property type="match status" value="1"/>
</dbReference>
<dbReference type="PROSITE" id="PS00194">
    <property type="entry name" value="THIOREDOXIN_1"/>
    <property type="match status" value="1"/>
</dbReference>
<reference evidence="6" key="1">
    <citation type="submission" date="2022-10" db="EMBL/GenBank/DDBJ databases">
        <title>Complete genome sequence of Schlegelella aquatica LMG 23380.</title>
        <authorList>
            <person name="Musilova J."/>
            <person name="Kourilova X."/>
            <person name="Bezdicek M."/>
            <person name="Hermankova K."/>
            <person name="Obruca S."/>
            <person name="Sedlar K."/>
        </authorList>
    </citation>
    <scope>NUCLEOTIDE SEQUENCE</scope>
    <source>
        <strain evidence="6">LMG 23380</strain>
    </source>
</reference>
<feature type="transmembrane region" description="Helical" evidence="4">
    <location>
        <begin position="82"/>
        <end position="98"/>
    </location>
</feature>
<feature type="transmembrane region" description="Helical" evidence="4">
    <location>
        <begin position="12"/>
        <end position="32"/>
    </location>
</feature>
<comment type="subcellular location">
    <subcellularLocation>
        <location evidence="1">Cell envelope</location>
    </subcellularLocation>
</comment>
<keyword evidence="4" id="KW-0812">Transmembrane</keyword>
<name>A0ABY6MRJ9_9BURK</name>
<keyword evidence="2" id="KW-0201">Cytochrome c-type biogenesis</keyword>
<feature type="transmembrane region" description="Helical" evidence="4">
    <location>
        <begin position="44"/>
        <end position="62"/>
    </location>
</feature>
<proteinExistence type="predicted"/>
<protein>
    <submittedName>
        <fullName evidence="6">TlpA family protein disulfide reductase</fullName>
    </submittedName>
</protein>
<keyword evidence="4" id="KW-0472">Membrane</keyword>